<keyword evidence="2" id="KW-1185">Reference proteome</keyword>
<dbReference type="PANTHER" id="PTHR46060">
    <property type="entry name" value="MARINER MOS1 TRANSPOSASE-LIKE PROTEIN"/>
    <property type="match status" value="1"/>
</dbReference>
<comment type="caution">
    <text evidence="1">The sequence shown here is derived from an EMBL/GenBank/DDBJ whole genome shotgun (WGS) entry which is preliminary data.</text>
</comment>
<proteinExistence type="predicted"/>
<dbReference type="AlphaFoldDB" id="A0A4Y2K9X7"/>
<dbReference type="PANTHER" id="PTHR46060:SF3">
    <property type="entry name" value="PROTEIN GVQW3"/>
    <property type="match status" value="1"/>
</dbReference>
<dbReference type="GO" id="GO:0003676">
    <property type="term" value="F:nucleic acid binding"/>
    <property type="evidence" value="ECO:0007669"/>
    <property type="project" value="InterPro"/>
</dbReference>
<dbReference type="Proteomes" id="UP000499080">
    <property type="component" value="Unassembled WGS sequence"/>
</dbReference>
<dbReference type="OrthoDB" id="6568830at2759"/>
<dbReference type="InterPro" id="IPR052709">
    <property type="entry name" value="Transposase-MT_Hybrid"/>
</dbReference>
<name>A0A4Y2K9X7_ARAVE</name>
<accession>A0A4Y2K9X7</accession>
<organism evidence="1 2">
    <name type="scientific">Araneus ventricosus</name>
    <name type="common">Orbweaver spider</name>
    <name type="synonym">Epeira ventricosa</name>
    <dbReference type="NCBI Taxonomy" id="182803"/>
    <lineage>
        <taxon>Eukaryota</taxon>
        <taxon>Metazoa</taxon>
        <taxon>Ecdysozoa</taxon>
        <taxon>Arthropoda</taxon>
        <taxon>Chelicerata</taxon>
        <taxon>Arachnida</taxon>
        <taxon>Araneae</taxon>
        <taxon>Araneomorphae</taxon>
        <taxon>Entelegynae</taxon>
        <taxon>Araneoidea</taxon>
        <taxon>Araneidae</taxon>
        <taxon>Araneus</taxon>
    </lineage>
</organism>
<evidence type="ECO:0000313" key="1">
    <source>
        <dbReference type="EMBL" id="GBM99210.1"/>
    </source>
</evidence>
<reference evidence="1 2" key="1">
    <citation type="journal article" date="2019" name="Sci. Rep.">
        <title>Orb-weaving spider Araneus ventricosus genome elucidates the spidroin gene catalogue.</title>
        <authorList>
            <person name="Kono N."/>
            <person name="Nakamura H."/>
            <person name="Ohtoshi R."/>
            <person name="Moran D.A.P."/>
            <person name="Shinohara A."/>
            <person name="Yoshida Y."/>
            <person name="Fujiwara M."/>
            <person name="Mori M."/>
            <person name="Tomita M."/>
            <person name="Arakawa K."/>
        </authorList>
    </citation>
    <scope>NUCLEOTIDE SEQUENCE [LARGE SCALE GENOMIC DNA]</scope>
</reference>
<dbReference type="Gene3D" id="3.30.420.10">
    <property type="entry name" value="Ribonuclease H-like superfamily/Ribonuclease H"/>
    <property type="match status" value="1"/>
</dbReference>
<evidence type="ECO:0008006" key="3">
    <source>
        <dbReference type="Google" id="ProtNLM"/>
    </source>
</evidence>
<evidence type="ECO:0000313" key="2">
    <source>
        <dbReference type="Proteomes" id="UP000499080"/>
    </source>
</evidence>
<gene>
    <name evidence="1" type="ORF">AVEN_76613_1</name>
</gene>
<dbReference type="InterPro" id="IPR036397">
    <property type="entry name" value="RNaseH_sf"/>
</dbReference>
<dbReference type="EMBL" id="BGPR01004399">
    <property type="protein sequence ID" value="GBM99210.1"/>
    <property type="molecule type" value="Genomic_DNA"/>
</dbReference>
<sequence length="124" mass="13940">MINVAVSCQTLRRLGRAILTSGNARPQIAVVTRQLLGQFKWYVCDHPAYSPDLATSDFHLFFELKNWLGGQSFHKNEGVQNNVKAHLASLAALFFDEGSETWSIDMSNARIFKAIMLKNNHVCT</sequence>
<protein>
    <recommendedName>
        <fullName evidence="3">Histone-lysine N-methyltransferase SETMAR</fullName>
    </recommendedName>
</protein>